<name>A0A4S1DZX9_9FLAO</name>
<dbReference type="InterPro" id="IPR006103">
    <property type="entry name" value="Glyco_hydro_2_cat"/>
</dbReference>
<dbReference type="Gene3D" id="2.60.120.260">
    <property type="entry name" value="Galactose-binding domain-like"/>
    <property type="match status" value="1"/>
</dbReference>
<dbReference type="Pfam" id="PF16355">
    <property type="entry name" value="DUF4982"/>
    <property type="match status" value="1"/>
</dbReference>
<dbReference type="Pfam" id="PF18565">
    <property type="entry name" value="Glyco_hydro2_C5"/>
    <property type="match status" value="1"/>
</dbReference>
<dbReference type="InterPro" id="IPR032311">
    <property type="entry name" value="DUF4982"/>
</dbReference>
<protein>
    <submittedName>
        <fullName evidence="10">Glycoside hydrolase family 2 protein</fullName>
    </submittedName>
</protein>
<dbReference type="Pfam" id="PF00703">
    <property type="entry name" value="Glyco_hydro_2"/>
    <property type="match status" value="1"/>
</dbReference>
<dbReference type="InterPro" id="IPR008979">
    <property type="entry name" value="Galactose-bd-like_sf"/>
</dbReference>
<evidence type="ECO:0000259" key="9">
    <source>
        <dbReference type="Pfam" id="PF18565"/>
    </source>
</evidence>
<reference evidence="10 11" key="1">
    <citation type="submission" date="2019-04" db="EMBL/GenBank/DDBJ databases">
        <authorList>
            <person name="Liu A."/>
        </authorList>
    </citation>
    <scope>NUCLEOTIDE SEQUENCE [LARGE SCALE GENOMIC DNA]</scope>
    <source>
        <strain evidence="10 11">RZ03</strain>
    </source>
</reference>
<evidence type="ECO:0000256" key="5">
    <source>
        <dbReference type="SAM" id="SignalP"/>
    </source>
</evidence>
<keyword evidence="2 10" id="KW-0378">Hydrolase</keyword>
<keyword evidence="3" id="KW-0326">Glycosidase</keyword>
<sequence length="967" mass="108812">MSLLPKKTLSSIAFLLLINFLFVRCQNTNSDTPNKTTNLGETPWKYHKVDSLNIKNFTSDLNIDLKKEDEEGYKVHFNLKEEMSESNLKVSFTNNKIVQIFYLLEGQKTDGSWEVISDHLINSKIATPKSFATVDETGDTVGLINKQKGVYFNTKIGNNFQAIRISHLVTKNRWANKIIIEEPQIELLKTTSTTKNFATADFDDSNWQSVGIPHCFNDNDTYLNSTDSYMWRGEVWYRKHLFLSEAQKDKNFILEFQGVNVGAAIYVNGQFIKGNTAVKQTDEVTHVGGFLPFALNITSKLVFGAENIIAVRVSNETDGFFTNPGFGIYEGFGMGWGGIVSPVFLHEVNPVHIPVNASAPGHNWGNYIATTNVSSESADIRIITNVENNSSINESITLVTELYNSKNELVKEDSAEKDILANNTAVFDFKQTITNPTLWFPNNSPHGTPYLYTLQTKIYKGKNLIDKREDKVGIRTITWDENYCYVNNKKHFMQGFGHRNIYPALGSAIPDELQWKDIQLIAASGGNTLRVGHVPATKTMVDACDVYGIMIFQNSGDNEWVLKGEPAKTYKAEYDQEMITAFRNHPSIAVWESNNGLPKKGDVYHAYNTYKIAQKLDSLNSRIIHNRDGYPSNWPDSLRVMVGYTNRYRKIEGSPTLNTEVYGANWGGISWNIARHDFENEVTFTDYFVNNYLRDKNDRACGWIDWMLAETQGEGYTTYLNGMSKQKSLGSSAMDGNRIPKLKYNVYKKALWIPFETQPGVALQTSWNLSGIQTVSAWSNCNEVELFLNGQSLDKRHPEKDSKKCTWENIKWAAGTLKAVGLDANGKEVCSDIRTTAGKPHRIELIVEPNLTKPNGGTFTIKANGTDTAIITARILDQNENLCVNSTNNIQFSVEGSATYRGSYNFYVTPEKLLHYHTPGDLELQAEGGLIRVAIKSNFEADTIKVKAQSEGLKGTEVIYEIHPIND</sequence>
<dbReference type="PROSITE" id="PS50889">
    <property type="entry name" value="S4"/>
    <property type="match status" value="1"/>
</dbReference>
<dbReference type="EMBL" id="SRSO01000008">
    <property type="protein sequence ID" value="TGV03152.1"/>
    <property type="molecule type" value="Genomic_DNA"/>
</dbReference>
<dbReference type="InterPro" id="IPR036156">
    <property type="entry name" value="Beta-gal/glucu_dom_sf"/>
</dbReference>
<keyword evidence="11" id="KW-1185">Reference proteome</keyword>
<dbReference type="RefSeq" id="WP_135876569.1">
    <property type="nucleotide sequence ID" value="NZ_SRSO01000008.1"/>
</dbReference>
<dbReference type="SUPFAM" id="SSF49303">
    <property type="entry name" value="beta-Galactosidase/glucuronidase domain"/>
    <property type="match status" value="1"/>
</dbReference>
<evidence type="ECO:0000259" key="8">
    <source>
        <dbReference type="Pfam" id="PF16355"/>
    </source>
</evidence>
<dbReference type="InterPro" id="IPR013783">
    <property type="entry name" value="Ig-like_fold"/>
</dbReference>
<dbReference type="SUPFAM" id="SSF49785">
    <property type="entry name" value="Galactose-binding domain-like"/>
    <property type="match status" value="1"/>
</dbReference>
<dbReference type="OrthoDB" id="9801077at2"/>
<feature type="chain" id="PRO_5020768734" evidence="5">
    <location>
        <begin position="26"/>
        <end position="967"/>
    </location>
</feature>
<evidence type="ECO:0000313" key="11">
    <source>
        <dbReference type="Proteomes" id="UP000307602"/>
    </source>
</evidence>
<dbReference type="Gene3D" id="2.60.40.10">
    <property type="entry name" value="Immunoglobulins"/>
    <property type="match status" value="3"/>
</dbReference>
<dbReference type="Pfam" id="PF02836">
    <property type="entry name" value="Glyco_hydro_2_C"/>
    <property type="match status" value="1"/>
</dbReference>
<dbReference type="GO" id="GO:0004553">
    <property type="term" value="F:hydrolase activity, hydrolyzing O-glycosyl compounds"/>
    <property type="evidence" value="ECO:0007669"/>
    <property type="project" value="InterPro"/>
</dbReference>
<dbReference type="SUPFAM" id="SSF51445">
    <property type="entry name" value="(Trans)glycosidases"/>
    <property type="match status" value="1"/>
</dbReference>
<feature type="domain" description="Glycoside hydrolase family 2" evidence="9">
    <location>
        <begin position="860"/>
        <end position="958"/>
    </location>
</feature>
<dbReference type="PANTHER" id="PTHR42732:SF1">
    <property type="entry name" value="BETA-MANNOSIDASE"/>
    <property type="match status" value="1"/>
</dbReference>
<dbReference type="InterPro" id="IPR017853">
    <property type="entry name" value="GH"/>
</dbReference>
<dbReference type="InterPro" id="IPR006102">
    <property type="entry name" value="Ig-like_GH2"/>
</dbReference>
<dbReference type="InterPro" id="IPR051913">
    <property type="entry name" value="GH2_Domain-Containing"/>
</dbReference>
<dbReference type="PANTHER" id="PTHR42732">
    <property type="entry name" value="BETA-GALACTOSIDASE"/>
    <property type="match status" value="1"/>
</dbReference>
<feature type="domain" description="DUF4982" evidence="8">
    <location>
        <begin position="774"/>
        <end position="830"/>
    </location>
</feature>
<feature type="domain" description="Glycoside hydrolase family 2 immunoglobulin-like beta-sandwich" evidence="6">
    <location>
        <begin position="369"/>
        <end position="475"/>
    </location>
</feature>
<dbReference type="Gene3D" id="3.20.20.80">
    <property type="entry name" value="Glycosidases"/>
    <property type="match status" value="1"/>
</dbReference>
<evidence type="ECO:0000313" key="10">
    <source>
        <dbReference type="EMBL" id="TGV03152.1"/>
    </source>
</evidence>
<evidence type="ECO:0000256" key="4">
    <source>
        <dbReference type="PROSITE-ProRule" id="PRU00182"/>
    </source>
</evidence>
<dbReference type="GO" id="GO:0005975">
    <property type="term" value="P:carbohydrate metabolic process"/>
    <property type="evidence" value="ECO:0007669"/>
    <property type="project" value="InterPro"/>
</dbReference>
<evidence type="ECO:0000259" key="7">
    <source>
        <dbReference type="Pfam" id="PF02836"/>
    </source>
</evidence>
<evidence type="ECO:0000256" key="1">
    <source>
        <dbReference type="ARBA" id="ARBA00007401"/>
    </source>
</evidence>
<keyword evidence="4" id="KW-0694">RNA-binding</keyword>
<feature type="domain" description="Glycoside hydrolase family 2 catalytic" evidence="7">
    <location>
        <begin position="482"/>
        <end position="629"/>
    </location>
</feature>
<dbReference type="AlphaFoldDB" id="A0A4S1DZX9"/>
<comment type="similarity">
    <text evidence="1">Belongs to the glycosyl hydrolase 2 family.</text>
</comment>
<comment type="caution">
    <text evidence="10">The sequence shown here is derived from an EMBL/GenBank/DDBJ whole genome shotgun (WGS) entry which is preliminary data.</text>
</comment>
<dbReference type="InterPro" id="IPR040605">
    <property type="entry name" value="Glyco_hydro2_dom5"/>
</dbReference>
<evidence type="ECO:0000256" key="3">
    <source>
        <dbReference type="ARBA" id="ARBA00023295"/>
    </source>
</evidence>
<feature type="signal peptide" evidence="5">
    <location>
        <begin position="1"/>
        <end position="25"/>
    </location>
</feature>
<dbReference type="GO" id="GO:0003723">
    <property type="term" value="F:RNA binding"/>
    <property type="evidence" value="ECO:0007669"/>
    <property type="project" value="UniProtKB-KW"/>
</dbReference>
<dbReference type="Proteomes" id="UP000307602">
    <property type="component" value="Unassembled WGS sequence"/>
</dbReference>
<organism evidence="10 11">
    <name type="scientific">Flavivirga rizhaonensis</name>
    <dbReference type="NCBI Taxonomy" id="2559571"/>
    <lineage>
        <taxon>Bacteria</taxon>
        <taxon>Pseudomonadati</taxon>
        <taxon>Bacteroidota</taxon>
        <taxon>Flavobacteriia</taxon>
        <taxon>Flavobacteriales</taxon>
        <taxon>Flavobacteriaceae</taxon>
        <taxon>Flavivirga</taxon>
    </lineage>
</organism>
<evidence type="ECO:0000259" key="6">
    <source>
        <dbReference type="Pfam" id="PF00703"/>
    </source>
</evidence>
<evidence type="ECO:0000256" key="2">
    <source>
        <dbReference type="ARBA" id="ARBA00022801"/>
    </source>
</evidence>
<accession>A0A4S1DZX9</accession>
<gene>
    <name evidence="10" type="ORF">EM932_07520</name>
</gene>
<keyword evidence="5" id="KW-0732">Signal</keyword>
<proteinExistence type="inferred from homology"/>